<name>A0A0C1DPF7_9SPHI</name>
<protein>
    <submittedName>
        <fullName evidence="5">Antitermination protein NusG</fullName>
    </submittedName>
</protein>
<dbReference type="SUPFAM" id="SSF82679">
    <property type="entry name" value="N-utilization substance G protein NusG, N-terminal domain"/>
    <property type="match status" value="1"/>
</dbReference>
<keyword evidence="3" id="KW-0804">Transcription</keyword>
<comment type="caution">
    <text evidence="5">The sequence shown here is derived from an EMBL/GenBank/DDBJ whole genome shotgun (WGS) entry which is preliminary data.</text>
</comment>
<keyword evidence="2" id="KW-0805">Transcription regulation</keyword>
<dbReference type="SMART" id="SM00738">
    <property type="entry name" value="NGN"/>
    <property type="match status" value="1"/>
</dbReference>
<reference evidence="5 6" key="1">
    <citation type="submission" date="2014-10" db="EMBL/GenBank/DDBJ databases">
        <title>Pedobacter Kyungheensis.</title>
        <authorList>
            <person name="Anderson B.M."/>
            <person name="Newman J.D."/>
        </authorList>
    </citation>
    <scope>NUCLEOTIDE SEQUENCE [LARGE SCALE GENOMIC DNA]</scope>
    <source>
        <strain evidence="5 6">KACC 16221</strain>
    </source>
</reference>
<evidence type="ECO:0000256" key="2">
    <source>
        <dbReference type="ARBA" id="ARBA00023015"/>
    </source>
</evidence>
<dbReference type="InterPro" id="IPR006645">
    <property type="entry name" value="NGN-like_dom"/>
</dbReference>
<dbReference type="Pfam" id="PF02357">
    <property type="entry name" value="NusG"/>
    <property type="match status" value="1"/>
</dbReference>
<feature type="domain" description="NusG-like N-terminal" evidence="4">
    <location>
        <begin position="12"/>
        <end position="109"/>
    </location>
</feature>
<dbReference type="Gene3D" id="3.30.70.940">
    <property type="entry name" value="NusG, N-terminal domain"/>
    <property type="match status" value="1"/>
</dbReference>
<dbReference type="NCBIfam" id="NF033644">
    <property type="entry name" value="antiterm_UpxY"/>
    <property type="match status" value="1"/>
</dbReference>
<gene>
    <name evidence="5" type="ORF">OC25_05280</name>
</gene>
<keyword evidence="6" id="KW-1185">Reference proteome</keyword>
<accession>A0A0C1DPF7</accession>
<dbReference type="Proteomes" id="UP000031246">
    <property type="component" value="Unassembled WGS sequence"/>
</dbReference>
<evidence type="ECO:0000256" key="3">
    <source>
        <dbReference type="ARBA" id="ARBA00023163"/>
    </source>
</evidence>
<dbReference type="PANTHER" id="PTHR30265">
    <property type="entry name" value="RHO-INTERACTING TRANSCRIPTION TERMINATION FACTOR NUSG"/>
    <property type="match status" value="1"/>
</dbReference>
<organism evidence="5 6">
    <name type="scientific">Pedobacter kyungheensis</name>
    <dbReference type="NCBI Taxonomy" id="1069985"/>
    <lineage>
        <taxon>Bacteria</taxon>
        <taxon>Pseudomonadati</taxon>
        <taxon>Bacteroidota</taxon>
        <taxon>Sphingobacteriia</taxon>
        <taxon>Sphingobacteriales</taxon>
        <taxon>Sphingobacteriaceae</taxon>
        <taxon>Pedobacter</taxon>
    </lineage>
</organism>
<dbReference type="EMBL" id="JSYN01000004">
    <property type="protein sequence ID" value="KIA95955.1"/>
    <property type="molecule type" value="Genomic_DNA"/>
</dbReference>
<sequence length="182" mass="21231">MESKINYRPSFPKKWFVIYTRPRWEKKVDKLLQEQGFESFCPVRNVENQWADRKKIVSLPLFTGYVFVKIDERDGFKVRFIQGVLNFIQYMGKPAIVRDSEIERLKHIMDAYNDVDVVSLSGVSKGDRVRISNGLFHNQEGEVIQIQGKHVLMSFDHLDCAVVTRVPISNLTLTVNPQQHYV</sequence>
<dbReference type="OrthoDB" id="9796143at2"/>
<evidence type="ECO:0000259" key="4">
    <source>
        <dbReference type="SMART" id="SM00738"/>
    </source>
</evidence>
<dbReference type="InterPro" id="IPR036735">
    <property type="entry name" value="NGN_dom_sf"/>
</dbReference>
<evidence type="ECO:0000313" key="5">
    <source>
        <dbReference type="EMBL" id="KIA95955.1"/>
    </source>
</evidence>
<keyword evidence="1" id="KW-0889">Transcription antitermination</keyword>
<proteinExistence type="predicted"/>
<evidence type="ECO:0000256" key="1">
    <source>
        <dbReference type="ARBA" id="ARBA00022814"/>
    </source>
</evidence>
<dbReference type="InterPro" id="IPR043425">
    <property type="entry name" value="NusG-like"/>
</dbReference>
<evidence type="ECO:0000313" key="6">
    <source>
        <dbReference type="Proteomes" id="UP000031246"/>
    </source>
</evidence>
<dbReference type="RefSeq" id="WP_039472523.1">
    <property type="nucleotide sequence ID" value="NZ_JSYN01000004.1"/>
</dbReference>
<dbReference type="AlphaFoldDB" id="A0A0C1DPF7"/>
<dbReference type="PANTHER" id="PTHR30265:SF4">
    <property type="entry name" value="KOW MOTIF FAMILY PROTEIN, EXPRESSED"/>
    <property type="match status" value="1"/>
</dbReference>
<dbReference type="GO" id="GO:0031564">
    <property type="term" value="P:transcription antitermination"/>
    <property type="evidence" value="ECO:0007669"/>
    <property type="project" value="UniProtKB-KW"/>
</dbReference>
<dbReference type="CDD" id="cd09895">
    <property type="entry name" value="NGN_SP_UpxY"/>
    <property type="match status" value="1"/>
</dbReference>
<dbReference type="GO" id="GO:0006354">
    <property type="term" value="P:DNA-templated transcription elongation"/>
    <property type="evidence" value="ECO:0007669"/>
    <property type="project" value="InterPro"/>
</dbReference>